<proteinExistence type="predicted"/>
<dbReference type="GO" id="GO:0003676">
    <property type="term" value="F:nucleic acid binding"/>
    <property type="evidence" value="ECO:0007669"/>
    <property type="project" value="InterPro"/>
</dbReference>
<dbReference type="Proteomes" id="UP000280960">
    <property type="component" value="Chromosome"/>
</dbReference>
<evidence type="ECO:0000313" key="3">
    <source>
        <dbReference type="Proteomes" id="UP000280960"/>
    </source>
</evidence>
<dbReference type="KEGG" id="bacg:D2962_04420"/>
<dbReference type="AlphaFoldDB" id="A0A3G2R4W8"/>
<name>A0A3G2R4W8_9FIRM</name>
<gene>
    <name evidence="2" type="ORF">D2962_04420</name>
</gene>
<protein>
    <submittedName>
        <fullName evidence="2">DUF4268 domain-containing protein</fullName>
    </submittedName>
</protein>
<dbReference type="RefSeq" id="WP_122014247.1">
    <property type="nucleotide sequence ID" value="NZ_CP033169.1"/>
</dbReference>
<evidence type="ECO:0000313" key="2">
    <source>
        <dbReference type="EMBL" id="AYO29947.1"/>
    </source>
</evidence>
<accession>A0A3G2R4W8</accession>
<evidence type="ECO:0000259" key="1">
    <source>
        <dbReference type="Pfam" id="PF14088"/>
    </source>
</evidence>
<reference evidence="2 3" key="1">
    <citation type="submission" date="2018-10" db="EMBL/GenBank/DDBJ databases">
        <authorList>
            <person name="Zhang X."/>
        </authorList>
    </citation>
    <scope>NUCLEOTIDE SEQUENCE [LARGE SCALE GENOMIC DNA]</scope>
    <source>
        <strain evidence="2 3">SK-G1</strain>
    </source>
</reference>
<feature type="domain" description="DUF4268" evidence="1">
    <location>
        <begin position="227"/>
        <end position="361"/>
    </location>
</feature>
<dbReference type="InterPro" id="IPR011856">
    <property type="entry name" value="tRNA_endonuc-like_dom_sf"/>
</dbReference>
<sequence>MYLIDKKNNRISKIEEKTFSELGFKEREHLQEWLANEPAIFGEDLLIIQKEFDGFSDTKERLDLLALDKDGNLVIIENKLDDSGRDVTWQALKYASYCSSLSKEEIRVIFQDYLTSCGSGETAEEKLCEFYGKEYDEISLNKGTGQRIILVAAKFRKEVTSTVLWLMNYNIRIQCFRVTPYKKDDKLFLDIEQIIPMKDAEDYVIKMAEKAQDDIMIENKLKSSDALRLEFWTALLKEMAKKSDLFKNISPKKDNWINAGSGISGVPFTFAISKAYARVELYIDTGDKTENKKLFDYLHQSKEAIETAFEEALTWERLDDKRASRISSSIDKNSYDRENWDFIIPELTERMVRFEKALRDYLKKYKK</sequence>
<dbReference type="Gene3D" id="3.40.1350.10">
    <property type="match status" value="1"/>
</dbReference>
<organism evidence="2 3">
    <name type="scientific">Biomaibacter acetigenes</name>
    <dbReference type="NCBI Taxonomy" id="2316383"/>
    <lineage>
        <taxon>Bacteria</taxon>
        <taxon>Bacillati</taxon>
        <taxon>Bacillota</taxon>
        <taxon>Clostridia</taxon>
        <taxon>Thermosediminibacterales</taxon>
        <taxon>Tepidanaerobacteraceae</taxon>
        <taxon>Biomaibacter</taxon>
    </lineage>
</organism>
<dbReference type="EMBL" id="CP033169">
    <property type="protein sequence ID" value="AYO29947.1"/>
    <property type="molecule type" value="Genomic_DNA"/>
</dbReference>
<dbReference type="Pfam" id="PF14088">
    <property type="entry name" value="DUF4268"/>
    <property type="match status" value="1"/>
</dbReference>
<keyword evidence="3" id="KW-1185">Reference proteome</keyword>
<dbReference type="InterPro" id="IPR025364">
    <property type="entry name" value="DUF4268"/>
</dbReference>